<dbReference type="GO" id="GO:0071709">
    <property type="term" value="P:membrane assembly"/>
    <property type="evidence" value="ECO:0007669"/>
    <property type="project" value="TreeGrafter"/>
</dbReference>
<dbReference type="RefSeq" id="XP_021032586.1">
    <property type="nucleotide sequence ID" value="XM_021176927.2"/>
</dbReference>
<feature type="transmembrane region" description="Helical" evidence="6">
    <location>
        <begin position="66"/>
        <end position="82"/>
    </location>
</feature>
<evidence type="ECO:0000256" key="4">
    <source>
        <dbReference type="ARBA" id="ARBA00023136"/>
    </source>
</evidence>
<keyword evidence="8" id="KW-1185">Reference proteome</keyword>
<dbReference type="GO" id="GO:0097035">
    <property type="term" value="P:regulation of membrane lipid distribution"/>
    <property type="evidence" value="ECO:0007669"/>
    <property type="project" value="TreeGrafter"/>
</dbReference>
<evidence type="ECO:0000256" key="6">
    <source>
        <dbReference type="SAM" id="Phobius"/>
    </source>
</evidence>
<dbReference type="GO" id="GO:0007009">
    <property type="term" value="P:plasma membrane organization"/>
    <property type="evidence" value="ECO:0007669"/>
    <property type="project" value="TreeGrafter"/>
</dbReference>
<dbReference type="CTD" id="116238"/>
<dbReference type="PANTHER" id="PTHR13439:SF5">
    <property type="entry name" value="TLC DOMAIN-CONTAINING PROTEIN 1"/>
    <property type="match status" value="1"/>
</dbReference>
<evidence type="ECO:0000256" key="3">
    <source>
        <dbReference type="ARBA" id="ARBA00022989"/>
    </source>
</evidence>
<evidence type="ECO:0000313" key="9">
    <source>
        <dbReference type="RefSeq" id="XP_021032586.1"/>
    </source>
</evidence>
<feature type="transmembrane region" description="Helical" evidence="6">
    <location>
        <begin position="131"/>
        <end position="151"/>
    </location>
</feature>
<evidence type="ECO:0000256" key="1">
    <source>
        <dbReference type="ARBA" id="ARBA00004141"/>
    </source>
</evidence>
<sequence length="176" mass="20531">MLVEIETAWSASGYLLVCFSAGYFIHDTVDIVVSKQTRASWEYLVHHVMAMGAFFSGIFWKRFVGGGVLTLLVEVSNIFLTLRMMMKINNAQDLLLYKVNKYVNLVMYFFFRLAPQAYLTKFFLQYAGQRTLGTFLLAILLMLDLMILIYFSRLLRSDFCPERAPRRQQKDKFLTE</sequence>
<comment type="subcellular location">
    <subcellularLocation>
        <location evidence="1">Membrane</location>
        <topology evidence="1">Multi-pass membrane protein</topology>
    </subcellularLocation>
</comment>
<keyword evidence="2 5" id="KW-0812">Transmembrane</keyword>
<keyword evidence="3 6" id="KW-1133">Transmembrane helix</keyword>
<dbReference type="GO" id="GO:0055091">
    <property type="term" value="P:phospholipid homeostasis"/>
    <property type="evidence" value="ECO:0007669"/>
    <property type="project" value="TreeGrafter"/>
</dbReference>
<proteinExistence type="predicted"/>
<evidence type="ECO:0000313" key="8">
    <source>
        <dbReference type="Proteomes" id="UP000515126"/>
    </source>
</evidence>
<dbReference type="GO" id="GO:0005886">
    <property type="term" value="C:plasma membrane"/>
    <property type="evidence" value="ECO:0007669"/>
    <property type="project" value="TreeGrafter"/>
</dbReference>
<dbReference type="Proteomes" id="UP000515126">
    <property type="component" value="Chromosome 11"/>
</dbReference>
<feature type="domain" description="TLC" evidence="7">
    <location>
        <begin position="1"/>
        <end position="163"/>
    </location>
</feature>
<feature type="transmembrane region" description="Helical" evidence="6">
    <location>
        <begin position="12"/>
        <end position="29"/>
    </location>
</feature>
<dbReference type="GeneID" id="110305129"/>
<dbReference type="PANTHER" id="PTHR13439">
    <property type="entry name" value="CT120 PROTEIN"/>
    <property type="match status" value="1"/>
</dbReference>
<evidence type="ECO:0000256" key="2">
    <source>
        <dbReference type="ARBA" id="ARBA00022692"/>
    </source>
</evidence>
<dbReference type="InterPro" id="IPR006634">
    <property type="entry name" value="TLC-dom"/>
</dbReference>
<gene>
    <name evidence="9" type="primary">Tlcd1</name>
</gene>
<dbReference type="Pfam" id="PF03798">
    <property type="entry name" value="TRAM_LAG1_CLN8"/>
    <property type="match status" value="1"/>
</dbReference>
<protein>
    <submittedName>
        <fullName evidence="9">Calfacilitin isoform X2</fullName>
    </submittedName>
</protein>
<reference evidence="9" key="1">
    <citation type="submission" date="2025-08" db="UniProtKB">
        <authorList>
            <consortium name="RefSeq"/>
        </authorList>
    </citation>
    <scope>IDENTIFICATION</scope>
</reference>
<keyword evidence="4 5" id="KW-0472">Membrane</keyword>
<dbReference type="SMART" id="SM00724">
    <property type="entry name" value="TLC"/>
    <property type="match status" value="1"/>
</dbReference>
<dbReference type="PROSITE" id="PS50922">
    <property type="entry name" value="TLC"/>
    <property type="match status" value="1"/>
</dbReference>
<evidence type="ECO:0000259" key="7">
    <source>
        <dbReference type="PROSITE" id="PS50922"/>
    </source>
</evidence>
<dbReference type="InterPro" id="IPR050846">
    <property type="entry name" value="TLCD"/>
</dbReference>
<accession>A0A6P5QQ90</accession>
<organism evidence="8 9">
    <name type="scientific">Mus caroli</name>
    <name type="common">Ryukyu mouse</name>
    <name type="synonym">Ricefield mouse</name>
    <dbReference type="NCBI Taxonomy" id="10089"/>
    <lineage>
        <taxon>Eukaryota</taxon>
        <taxon>Metazoa</taxon>
        <taxon>Chordata</taxon>
        <taxon>Craniata</taxon>
        <taxon>Vertebrata</taxon>
        <taxon>Euteleostomi</taxon>
        <taxon>Mammalia</taxon>
        <taxon>Eutheria</taxon>
        <taxon>Euarchontoglires</taxon>
        <taxon>Glires</taxon>
        <taxon>Rodentia</taxon>
        <taxon>Myomorpha</taxon>
        <taxon>Muroidea</taxon>
        <taxon>Muridae</taxon>
        <taxon>Murinae</taxon>
        <taxon>Mus</taxon>
        <taxon>Mus</taxon>
    </lineage>
</organism>
<evidence type="ECO:0000256" key="5">
    <source>
        <dbReference type="PROSITE-ProRule" id="PRU00205"/>
    </source>
</evidence>
<feature type="transmembrane region" description="Helical" evidence="6">
    <location>
        <begin position="102"/>
        <end position="119"/>
    </location>
</feature>
<dbReference type="AlphaFoldDB" id="A0A6P5QQ90"/>
<name>A0A6P5QQ90_MUSCR</name>